<evidence type="ECO:0000313" key="1">
    <source>
        <dbReference type="EMBL" id="PRY70643.1"/>
    </source>
</evidence>
<dbReference type="Proteomes" id="UP000239896">
    <property type="component" value="Unassembled WGS sequence"/>
</dbReference>
<accession>A0A2T0VKD0</accession>
<sequence>MNIVEKIPNMSIEEINRLRKNARAKLDDPKSYAGASEILDAIDKELERRYIPGMIATFEEKYPGGFYGDKQAEEERSYKLNASKQFHEILGREIFQELLESNEYEELYIRVAKVVNSTNFIQGSFEKPKLFDAIKSNESIYLAALYEHVWGSGNLDGRFNDFIGVLEELNICKWTYATYFLFLSSPQENIFVKPEMLKKSIEISKYPICYEPKPSYELYCQILEFSHWLKNKIAVLKPRDMIDVHSFMWHMAPTGKWSEG</sequence>
<dbReference type="EMBL" id="PVTM01000012">
    <property type="protein sequence ID" value="PRY70643.1"/>
    <property type="molecule type" value="Genomic_DNA"/>
</dbReference>
<protein>
    <submittedName>
        <fullName evidence="1">Uncharacterized protein</fullName>
    </submittedName>
</protein>
<dbReference type="RefSeq" id="WP_146131991.1">
    <property type="nucleotide sequence ID" value="NZ_PVTM01000012.1"/>
</dbReference>
<reference evidence="1 2" key="1">
    <citation type="submission" date="2018-03" db="EMBL/GenBank/DDBJ databases">
        <title>Comparative analysis of microorganisms from saline springs in Andes Mountain Range, Colombia.</title>
        <authorList>
            <person name="Rubin E."/>
        </authorList>
    </citation>
    <scope>NUCLEOTIDE SEQUENCE [LARGE SCALE GENOMIC DNA]</scope>
    <source>
        <strain evidence="1 2">USBA 854</strain>
    </source>
</reference>
<dbReference type="AlphaFoldDB" id="A0A2T0VKD0"/>
<gene>
    <name evidence="1" type="ORF">BCL64_1129</name>
</gene>
<keyword evidence="2" id="KW-1185">Reference proteome</keyword>
<comment type="caution">
    <text evidence="1">The sequence shown here is derived from an EMBL/GenBank/DDBJ whole genome shotgun (WGS) entry which is preliminary data.</text>
</comment>
<evidence type="ECO:0000313" key="2">
    <source>
        <dbReference type="Proteomes" id="UP000239896"/>
    </source>
</evidence>
<proteinExistence type="predicted"/>
<organism evidence="1 2">
    <name type="scientific">Halomonas ventosae</name>
    <dbReference type="NCBI Taxonomy" id="229007"/>
    <lineage>
        <taxon>Bacteria</taxon>
        <taxon>Pseudomonadati</taxon>
        <taxon>Pseudomonadota</taxon>
        <taxon>Gammaproteobacteria</taxon>
        <taxon>Oceanospirillales</taxon>
        <taxon>Halomonadaceae</taxon>
        <taxon>Halomonas</taxon>
    </lineage>
</organism>
<name>A0A2T0VKD0_9GAMM</name>